<gene>
    <name evidence="6" type="ORF">GCM10009838_23360</name>
</gene>
<keyword evidence="3" id="KW-0902">Two-component regulatory system</keyword>
<keyword evidence="4" id="KW-0472">Membrane</keyword>
<feature type="transmembrane region" description="Helical" evidence="4">
    <location>
        <begin position="296"/>
        <end position="314"/>
    </location>
</feature>
<feature type="transmembrane region" description="Helical" evidence="4">
    <location>
        <begin position="406"/>
        <end position="424"/>
    </location>
</feature>
<feature type="transmembrane region" description="Helical" evidence="4">
    <location>
        <begin position="153"/>
        <end position="176"/>
    </location>
</feature>
<dbReference type="Proteomes" id="UP001499854">
    <property type="component" value="Unassembled WGS sequence"/>
</dbReference>
<proteinExistence type="predicted"/>
<dbReference type="SUPFAM" id="SSF55874">
    <property type="entry name" value="ATPase domain of HSP90 chaperone/DNA topoisomerase II/histidine kinase"/>
    <property type="match status" value="1"/>
</dbReference>
<keyword evidence="1" id="KW-0808">Transferase</keyword>
<feature type="transmembrane region" description="Helical" evidence="4">
    <location>
        <begin position="272"/>
        <end position="290"/>
    </location>
</feature>
<evidence type="ECO:0000256" key="2">
    <source>
        <dbReference type="ARBA" id="ARBA00022777"/>
    </source>
</evidence>
<keyword evidence="4" id="KW-1133">Transmembrane helix</keyword>
<reference evidence="7" key="1">
    <citation type="journal article" date="2019" name="Int. J. Syst. Evol. Microbiol.">
        <title>The Global Catalogue of Microorganisms (GCM) 10K type strain sequencing project: providing services to taxonomists for standard genome sequencing and annotation.</title>
        <authorList>
            <consortium name="The Broad Institute Genomics Platform"/>
            <consortium name="The Broad Institute Genome Sequencing Center for Infectious Disease"/>
            <person name="Wu L."/>
            <person name="Ma J."/>
        </authorList>
    </citation>
    <scope>NUCLEOTIDE SEQUENCE [LARGE SCALE GENOMIC DNA]</scope>
    <source>
        <strain evidence="7">JCM 16013</strain>
    </source>
</reference>
<name>A0ABP5CLZ6_9ACTN</name>
<dbReference type="CDD" id="cd16917">
    <property type="entry name" value="HATPase_UhpB-NarQ-NarX-like"/>
    <property type="match status" value="1"/>
</dbReference>
<evidence type="ECO:0000313" key="6">
    <source>
        <dbReference type="EMBL" id="GAA1965198.1"/>
    </source>
</evidence>
<feature type="domain" description="Signal transduction histidine kinase subgroup 3 dimerisation and phosphoacceptor" evidence="5">
    <location>
        <begin position="439"/>
        <end position="499"/>
    </location>
</feature>
<organism evidence="6 7">
    <name type="scientific">Catenulispora subtropica</name>
    <dbReference type="NCBI Taxonomy" id="450798"/>
    <lineage>
        <taxon>Bacteria</taxon>
        <taxon>Bacillati</taxon>
        <taxon>Actinomycetota</taxon>
        <taxon>Actinomycetes</taxon>
        <taxon>Catenulisporales</taxon>
        <taxon>Catenulisporaceae</taxon>
        <taxon>Catenulispora</taxon>
    </lineage>
</organism>
<accession>A0ABP5CLZ6</accession>
<dbReference type="InterPro" id="IPR036890">
    <property type="entry name" value="HATPase_C_sf"/>
</dbReference>
<dbReference type="PANTHER" id="PTHR24421">
    <property type="entry name" value="NITRATE/NITRITE SENSOR PROTEIN NARX-RELATED"/>
    <property type="match status" value="1"/>
</dbReference>
<comment type="caution">
    <text evidence="6">The sequence shown here is derived from an EMBL/GenBank/DDBJ whole genome shotgun (WGS) entry which is preliminary data.</text>
</comment>
<keyword evidence="2" id="KW-0418">Kinase</keyword>
<sequence length="640" mass="69211">MPPLALARDGVGDMTGQPRDDTADLRLRLVRGMMWGALALAMIRVGTQSGYAGYSAESMLASSLAFPPLALLVARRRPRPHQAVLLGAVATAYIAPFFWLGLRWDWKPWAPLLAVLVVLPSRVSWPLTGLGCAVTLGIDLGSGADAQATVSNVASLMTLVIAAFGPYALGSVVQALHATRAQSIHLSVLTERRRLDAELQMMAADGARQLYDQLVEAARADTEHRPEELDTATDTARRLLARIRAAAGGFRHEPQSPLATAPVGTSSMARQLQILFFLNQSFFILILTYFQYHRPWTMMFTVPWHAVLCVLLFAGQPSRRRLLVATVLLLEPAVAFGPSLREIGTGIMLIPALAGFMFTKFGRLHGWLFTAVTGSMFVMLCTWASIVDGRPVDAVYVLGWAADFLAMVWSVRSLVCLEILVGVLRRAQADLSREAVRAERTRMARDLHDTLSFTLSAIALKGELCARMIAGGVPGAQEHLLELPILAGRLEDELRTVIDRNSRLCLAEELVSVRSVLATAGIQVMAQIDDFRPAPELDHALAAVLREAATNVVKHSHARTCTIVVAALPGLIRLRVVNDGVPPISAAAPRTGTGLLGMVERTDGRVSARPLPPGRFEIMAEFVTDQPAVADAAGHRAAVA</sequence>
<dbReference type="InterPro" id="IPR050482">
    <property type="entry name" value="Sensor_HK_TwoCompSys"/>
</dbReference>
<evidence type="ECO:0000259" key="5">
    <source>
        <dbReference type="Pfam" id="PF07730"/>
    </source>
</evidence>
<feature type="transmembrane region" description="Helical" evidence="4">
    <location>
        <begin position="366"/>
        <end position="386"/>
    </location>
</feature>
<evidence type="ECO:0000256" key="1">
    <source>
        <dbReference type="ARBA" id="ARBA00022679"/>
    </source>
</evidence>
<dbReference type="PANTHER" id="PTHR24421:SF63">
    <property type="entry name" value="SENSOR HISTIDINE KINASE DESK"/>
    <property type="match status" value="1"/>
</dbReference>
<dbReference type="Gene3D" id="3.30.565.10">
    <property type="entry name" value="Histidine kinase-like ATPase, C-terminal domain"/>
    <property type="match status" value="1"/>
</dbReference>
<evidence type="ECO:0000256" key="4">
    <source>
        <dbReference type="SAM" id="Phobius"/>
    </source>
</evidence>
<keyword evidence="4" id="KW-0812">Transmembrane</keyword>
<dbReference type="EMBL" id="BAAAQM010000010">
    <property type="protein sequence ID" value="GAA1965198.1"/>
    <property type="molecule type" value="Genomic_DNA"/>
</dbReference>
<evidence type="ECO:0000313" key="7">
    <source>
        <dbReference type="Proteomes" id="UP001499854"/>
    </source>
</evidence>
<dbReference type="InterPro" id="IPR011712">
    <property type="entry name" value="Sig_transdc_His_kin_sub3_dim/P"/>
</dbReference>
<keyword evidence="7" id="KW-1185">Reference proteome</keyword>
<protein>
    <recommendedName>
        <fullName evidence="5">Signal transduction histidine kinase subgroup 3 dimerisation and phosphoacceptor domain-containing protein</fullName>
    </recommendedName>
</protein>
<feature type="transmembrane region" description="Helical" evidence="4">
    <location>
        <begin position="83"/>
        <end position="102"/>
    </location>
</feature>
<evidence type="ECO:0000256" key="3">
    <source>
        <dbReference type="ARBA" id="ARBA00023012"/>
    </source>
</evidence>
<dbReference type="Gene3D" id="1.20.5.1930">
    <property type="match status" value="1"/>
</dbReference>
<dbReference type="Pfam" id="PF07730">
    <property type="entry name" value="HisKA_3"/>
    <property type="match status" value="1"/>
</dbReference>